<dbReference type="RefSeq" id="XP_075112222.1">
    <property type="nucleotide sequence ID" value="XM_075256121.1"/>
</dbReference>
<name>A0AC58URV1_TOBAC</name>
<sequence>MKLKAKEGAPLSDPICYRKLIRKLNFLTNTRLDISFIVHHLSQCLAVDYPTSDQYKLVIIVKLAKQGYQFFVFSPARSGVWHEVHFRVTFSNLTLRIKPVYVNDSLYRLRTDGRVIVFNTKKEKATILDLPEFMISHHDPINGKISPDFDTWLGVAQGLLTLVCVFKKSIIIATYDYVSSNWRISHTLDNFIKRHDLFDGFPYLD</sequence>
<dbReference type="Proteomes" id="UP000790787">
    <property type="component" value="Chromosome 6"/>
</dbReference>
<reference evidence="2" key="2">
    <citation type="submission" date="2025-08" db="UniProtKB">
        <authorList>
            <consortium name="RefSeq"/>
        </authorList>
    </citation>
    <scope>IDENTIFICATION</scope>
    <source>
        <tissue evidence="2">Leaf</tissue>
    </source>
</reference>
<gene>
    <name evidence="2" type="primary">LOC142182142</name>
</gene>
<proteinExistence type="predicted"/>
<accession>A0AC58URV1</accession>
<evidence type="ECO:0000313" key="2">
    <source>
        <dbReference type="RefSeq" id="XP_075112222.1"/>
    </source>
</evidence>
<keyword evidence="1" id="KW-1185">Reference proteome</keyword>
<evidence type="ECO:0000313" key="1">
    <source>
        <dbReference type="Proteomes" id="UP000790787"/>
    </source>
</evidence>
<reference evidence="1" key="1">
    <citation type="journal article" date="2014" name="Nat. Commun.">
        <title>The tobacco genome sequence and its comparison with those of tomato and potato.</title>
        <authorList>
            <person name="Sierro N."/>
            <person name="Battey J.N."/>
            <person name="Ouadi S."/>
            <person name="Bakaher N."/>
            <person name="Bovet L."/>
            <person name="Willig A."/>
            <person name="Goepfert S."/>
            <person name="Peitsch M.C."/>
            <person name="Ivanov N.V."/>
        </authorList>
    </citation>
    <scope>NUCLEOTIDE SEQUENCE [LARGE SCALE GENOMIC DNA]</scope>
</reference>
<protein>
    <submittedName>
        <fullName evidence="2">Uncharacterized protein LOC142182142</fullName>
    </submittedName>
</protein>
<organism evidence="1 2">
    <name type="scientific">Nicotiana tabacum</name>
    <name type="common">Common tobacco</name>
    <dbReference type="NCBI Taxonomy" id="4097"/>
    <lineage>
        <taxon>Eukaryota</taxon>
        <taxon>Viridiplantae</taxon>
        <taxon>Streptophyta</taxon>
        <taxon>Embryophyta</taxon>
        <taxon>Tracheophyta</taxon>
        <taxon>Spermatophyta</taxon>
        <taxon>Magnoliopsida</taxon>
        <taxon>eudicotyledons</taxon>
        <taxon>Gunneridae</taxon>
        <taxon>Pentapetalae</taxon>
        <taxon>asterids</taxon>
        <taxon>lamiids</taxon>
        <taxon>Solanales</taxon>
        <taxon>Solanaceae</taxon>
        <taxon>Nicotianoideae</taxon>
        <taxon>Nicotianeae</taxon>
        <taxon>Nicotiana</taxon>
    </lineage>
</organism>